<dbReference type="InterPro" id="IPR036397">
    <property type="entry name" value="RNaseH_sf"/>
</dbReference>
<dbReference type="GO" id="GO:0003676">
    <property type="term" value="F:nucleic acid binding"/>
    <property type="evidence" value="ECO:0007669"/>
    <property type="project" value="InterPro"/>
</dbReference>
<dbReference type="PANTHER" id="PTHR46060:SF1">
    <property type="entry name" value="MARINER MOS1 TRANSPOSASE-LIKE PROTEIN"/>
    <property type="match status" value="1"/>
</dbReference>
<dbReference type="Gene3D" id="3.30.420.10">
    <property type="entry name" value="Ribonuclease H-like superfamily/Ribonuclease H"/>
    <property type="match status" value="1"/>
</dbReference>
<accession>A0A4Y2MUQ9</accession>
<organism evidence="1 2">
    <name type="scientific">Araneus ventricosus</name>
    <name type="common">Orbweaver spider</name>
    <name type="synonym">Epeira ventricosa</name>
    <dbReference type="NCBI Taxonomy" id="182803"/>
    <lineage>
        <taxon>Eukaryota</taxon>
        <taxon>Metazoa</taxon>
        <taxon>Ecdysozoa</taxon>
        <taxon>Arthropoda</taxon>
        <taxon>Chelicerata</taxon>
        <taxon>Arachnida</taxon>
        <taxon>Araneae</taxon>
        <taxon>Araneomorphae</taxon>
        <taxon>Entelegynae</taxon>
        <taxon>Araneoidea</taxon>
        <taxon>Araneidae</taxon>
        <taxon>Araneus</taxon>
    </lineage>
</organism>
<keyword evidence="2" id="KW-1185">Reference proteome</keyword>
<dbReference type="PANTHER" id="PTHR46060">
    <property type="entry name" value="MARINER MOS1 TRANSPOSASE-LIKE PROTEIN"/>
    <property type="match status" value="1"/>
</dbReference>
<gene>
    <name evidence="1" type="ORF">AVEN_152138_1</name>
</gene>
<dbReference type="OrthoDB" id="6435573at2759"/>
<dbReference type="InterPro" id="IPR052709">
    <property type="entry name" value="Transposase-MT_Hybrid"/>
</dbReference>
<evidence type="ECO:0008006" key="3">
    <source>
        <dbReference type="Google" id="ProtNLM"/>
    </source>
</evidence>
<dbReference type="InterPro" id="IPR001888">
    <property type="entry name" value="Transposase_1"/>
</dbReference>
<protein>
    <recommendedName>
        <fullName evidence="3">Transposase</fullName>
    </recommendedName>
</protein>
<comment type="caution">
    <text evidence="1">The sequence shown here is derived from an EMBL/GenBank/DDBJ whole genome shotgun (WGS) entry which is preliminary data.</text>
</comment>
<sequence>MDAALDLNGEQTQSCDQFGLEASLALFRLNPVEFLRRYLTVDETWISYYTPETKEQSKRWVFKGDPAPKKAKTVKSAGKVMPTVFWDARGIIYVDYWPKDKR</sequence>
<dbReference type="Pfam" id="PF01359">
    <property type="entry name" value="Transposase_1"/>
    <property type="match status" value="1"/>
</dbReference>
<evidence type="ECO:0000313" key="2">
    <source>
        <dbReference type="Proteomes" id="UP000499080"/>
    </source>
</evidence>
<evidence type="ECO:0000313" key="1">
    <source>
        <dbReference type="EMBL" id="GBN30911.1"/>
    </source>
</evidence>
<dbReference type="AlphaFoldDB" id="A0A4Y2MUQ9"/>
<name>A0A4Y2MUQ9_ARAVE</name>
<dbReference type="Proteomes" id="UP000499080">
    <property type="component" value="Unassembled WGS sequence"/>
</dbReference>
<reference evidence="1 2" key="1">
    <citation type="journal article" date="2019" name="Sci. Rep.">
        <title>Orb-weaving spider Araneus ventricosus genome elucidates the spidroin gene catalogue.</title>
        <authorList>
            <person name="Kono N."/>
            <person name="Nakamura H."/>
            <person name="Ohtoshi R."/>
            <person name="Moran D.A.P."/>
            <person name="Shinohara A."/>
            <person name="Yoshida Y."/>
            <person name="Fujiwara M."/>
            <person name="Mori M."/>
            <person name="Tomita M."/>
            <person name="Arakawa K."/>
        </authorList>
    </citation>
    <scope>NUCLEOTIDE SEQUENCE [LARGE SCALE GENOMIC DNA]</scope>
</reference>
<proteinExistence type="predicted"/>
<dbReference type="EMBL" id="BGPR01007999">
    <property type="protein sequence ID" value="GBN30911.1"/>
    <property type="molecule type" value="Genomic_DNA"/>
</dbReference>